<feature type="transmembrane region" description="Helical" evidence="5">
    <location>
        <begin position="31"/>
        <end position="49"/>
    </location>
</feature>
<accession>A0A174S121</accession>
<evidence type="ECO:0000256" key="2">
    <source>
        <dbReference type="ARBA" id="ARBA00022692"/>
    </source>
</evidence>
<evidence type="ECO:0000313" key="11">
    <source>
        <dbReference type="Proteomes" id="UP000284689"/>
    </source>
</evidence>
<gene>
    <name evidence="9" type="ORF">DW794_21135</name>
    <name evidence="7" type="ORF">ERS852494_03375</name>
    <name evidence="8" type="ORF">F2Y31_07380</name>
</gene>
<feature type="transmembrane region" description="Helical" evidence="5">
    <location>
        <begin position="214"/>
        <end position="234"/>
    </location>
</feature>
<evidence type="ECO:0000313" key="9">
    <source>
        <dbReference type="EMBL" id="RHD41790.1"/>
    </source>
</evidence>
<dbReference type="PANTHER" id="PTHR37422">
    <property type="entry name" value="TEICHURONIC ACID BIOSYNTHESIS PROTEIN TUAE"/>
    <property type="match status" value="1"/>
</dbReference>
<dbReference type="EMBL" id="QSJD01000056">
    <property type="protein sequence ID" value="RHD41790.1"/>
    <property type="molecule type" value="Genomic_DNA"/>
</dbReference>
<feature type="transmembrane region" description="Helical" evidence="5">
    <location>
        <begin position="61"/>
        <end position="80"/>
    </location>
</feature>
<name>A0A174S121_9BACE</name>
<dbReference type="Proteomes" id="UP000368418">
    <property type="component" value="Unassembled WGS sequence"/>
</dbReference>
<dbReference type="InterPro" id="IPR051533">
    <property type="entry name" value="WaaL-like"/>
</dbReference>
<feature type="transmembrane region" description="Helical" evidence="5">
    <location>
        <begin position="332"/>
        <end position="350"/>
    </location>
</feature>
<dbReference type="AlphaFoldDB" id="A0A174S121"/>
<dbReference type="EMBL" id="CZAI01000008">
    <property type="protein sequence ID" value="CUP90031.1"/>
    <property type="molecule type" value="Genomic_DNA"/>
</dbReference>
<reference evidence="7 10" key="1">
    <citation type="submission" date="2015-09" db="EMBL/GenBank/DDBJ databases">
        <authorList>
            <consortium name="Pathogen Informatics"/>
        </authorList>
    </citation>
    <scope>NUCLEOTIDE SEQUENCE [LARGE SCALE GENOMIC DNA]</scope>
    <source>
        <strain evidence="7 10">2789STDY5834880</strain>
    </source>
</reference>
<evidence type="ECO:0000313" key="10">
    <source>
        <dbReference type="Proteomes" id="UP000095657"/>
    </source>
</evidence>
<keyword evidence="2 5" id="KW-0812">Transmembrane</keyword>
<feature type="domain" description="O-antigen ligase-related" evidence="6">
    <location>
        <begin position="171"/>
        <end position="313"/>
    </location>
</feature>
<dbReference type="Proteomes" id="UP000284689">
    <property type="component" value="Unassembled WGS sequence"/>
</dbReference>
<dbReference type="GO" id="GO:0016020">
    <property type="term" value="C:membrane"/>
    <property type="evidence" value="ECO:0007669"/>
    <property type="project" value="UniProtKB-SubCell"/>
</dbReference>
<dbReference type="STRING" id="47678.ERS852494_03375"/>
<reference evidence="8 12" key="3">
    <citation type="journal article" date="2019" name="Nat. Med.">
        <title>A library of human gut bacterial isolates paired with longitudinal multiomics data enables mechanistic microbiome research.</title>
        <authorList>
            <person name="Poyet M."/>
            <person name="Groussin M."/>
            <person name="Gibbons S.M."/>
            <person name="Avila-Pacheco J."/>
            <person name="Jiang X."/>
            <person name="Kearney S.M."/>
            <person name="Perrotta A.R."/>
            <person name="Berdy B."/>
            <person name="Zhao S."/>
            <person name="Lieberman T.D."/>
            <person name="Swanson P.K."/>
            <person name="Smith M."/>
            <person name="Roesemann S."/>
            <person name="Alexander J.E."/>
            <person name="Rich S.A."/>
            <person name="Livny J."/>
            <person name="Vlamakis H."/>
            <person name="Clish C."/>
            <person name="Bullock K."/>
            <person name="Deik A."/>
            <person name="Scott J."/>
            <person name="Pierce K.A."/>
            <person name="Xavier R.J."/>
            <person name="Alm E.J."/>
        </authorList>
    </citation>
    <scope>NUCLEOTIDE SEQUENCE [LARGE SCALE GENOMIC DNA]</scope>
    <source>
        <strain evidence="8 12">BIOML-A19</strain>
    </source>
</reference>
<protein>
    <submittedName>
        <fullName evidence="7">Lipid A core-O-antigen ligase and related enzymes</fullName>
    </submittedName>
    <submittedName>
        <fullName evidence="9">O-antigen ligase domain-containing protein</fullName>
    </submittedName>
    <submittedName>
        <fullName evidence="8">O-antigen ligase family protein</fullName>
    </submittedName>
</protein>
<evidence type="ECO:0000313" key="7">
    <source>
        <dbReference type="EMBL" id="CUP90031.1"/>
    </source>
</evidence>
<feature type="transmembrane region" description="Helical" evidence="5">
    <location>
        <begin position="114"/>
        <end position="132"/>
    </location>
</feature>
<feature type="transmembrane region" description="Helical" evidence="5">
    <location>
        <begin position="301"/>
        <end position="320"/>
    </location>
</feature>
<evidence type="ECO:0000256" key="1">
    <source>
        <dbReference type="ARBA" id="ARBA00004141"/>
    </source>
</evidence>
<evidence type="ECO:0000256" key="4">
    <source>
        <dbReference type="ARBA" id="ARBA00023136"/>
    </source>
</evidence>
<evidence type="ECO:0000256" key="3">
    <source>
        <dbReference type="ARBA" id="ARBA00022989"/>
    </source>
</evidence>
<evidence type="ECO:0000313" key="8">
    <source>
        <dbReference type="EMBL" id="KAA5501040.1"/>
    </source>
</evidence>
<keyword evidence="3 5" id="KW-1133">Transmembrane helix</keyword>
<reference evidence="9 11" key="2">
    <citation type="submission" date="2018-08" db="EMBL/GenBank/DDBJ databases">
        <title>A genome reference for cultivated species of the human gut microbiota.</title>
        <authorList>
            <person name="Zou Y."/>
            <person name="Xue W."/>
            <person name="Luo G."/>
        </authorList>
    </citation>
    <scope>NUCLEOTIDE SEQUENCE [LARGE SCALE GENOMIC DNA]</scope>
    <source>
        <strain evidence="9 11">AM31-16AC</strain>
    </source>
</reference>
<proteinExistence type="predicted"/>
<dbReference type="GO" id="GO:0016874">
    <property type="term" value="F:ligase activity"/>
    <property type="evidence" value="ECO:0007669"/>
    <property type="project" value="UniProtKB-KW"/>
</dbReference>
<dbReference type="Proteomes" id="UP000095657">
    <property type="component" value="Unassembled WGS sequence"/>
</dbReference>
<evidence type="ECO:0000256" key="5">
    <source>
        <dbReference type="SAM" id="Phobius"/>
    </source>
</evidence>
<sequence>MKLLRAVVFIFLLIGLFYLEASRMFVVDTSIHFSILYPIGVLLCSLFIVKSGGVFLDRNNRGILLLVVWLYIITLLHSVFTPLPAKYCYVTLILPSICLYLPQKLLNSNFNQKYFDRGNIVVFVLLLFYYFHNYQNNIFIDIDSQNNSAYTVLFFAPILLCINNKYIRYVVLFLTGIALFFSLKRSGIAAFSLGLVAFLYFTIKTSITQKNKFIYLIFICICLYSSLVLLQSILGERADLLSNRFTQLDDSGSGRDEIYKATWKLIGENSIMDFVIGHGYGGVLKNSPLACSAHNDYLEFLYDYGVIGLALLLSFMLKFGRLVIGLIRKKSNYAAPAAFTFVVVLINSCFSHVFYYEWYLLLIAIFWGYLNWNVKKESVVGQ</sequence>
<organism evidence="7 10">
    <name type="scientific">Bacteroides caccae</name>
    <dbReference type="NCBI Taxonomy" id="47678"/>
    <lineage>
        <taxon>Bacteria</taxon>
        <taxon>Pseudomonadati</taxon>
        <taxon>Bacteroidota</taxon>
        <taxon>Bacteroidia</taxon>
        <taxon>Bacteroidales</taxon>
        <taxon>Bacteroidaceae</taxon>
        <taxon>Bacteroides</taxon>
    </lineage>
</organism>
<dbReference type="Pfam" id="PF04932">
    <property type="entry name" value="Wzy_C"/>
    <property type="match status" value="1"/>
</dbReference>
<keyword evidence="7" id="KW-0436">Ligase</keyword>
<dbReference type="PANTHER" id="PTHR37422:SF13">
    <property type="entry name" value="LIPOPOLYSACCHARIDE BIOSYNTHESIS PROTEIN PA4999-RELATED"/>
    <property type="match status" value="1"/>
</dbReference>
<dbReference type="InterPro" id="IPR007016">
    <property type="entry name" value="O-antigen_ligase-rel_domated"/>
</dbReference>
<dbReference type="EMBL" id="VVYD01000004">
    <property type="protein sequence ID" value="KAA5501040.1"/>
    <property type="molecule type" value="Genomic_DNA"/>
</dbReference>
<evidence type="ECO:0000259" key="6">
    <source>
        <dbReference type="Pfam" id="PF04932"/>
    </source>
</evidence>
<comment type="subcellular location">
    <subcellularLocation>
        <location evidence="1">Membrane</location>
        <topology evidence="1">Multi-pass membrane protein</topology>
    </subcellularLocation>
</comment>
<feature type="transmembrane region" description="Helical" evidence="5">
    <location>
        <begin position="189"/>
        <end position="207"/>
    </location>
</feature>
<keyword evidence="4 5" id="KW-0472">Membrane</keyword>
<evidence type="ECO:0000313" key="12">
    <source>
        <dbReference type="Proteomes" id="UP000368418"/>
    </source>
</evidence>